<dbReference type="AlphaFoldDB" id="A0AA35WRX6"/>
<dbReference type="Proteomes" id="UP001174909">
    <property type="component" value="Unassembled WGS sequence"/>
</dbReference>
<name>A0AA35WRX6_GEOBA</name>
<gene>
    <name evidence="2" type="ORF">GBAR_LOCUS14195</name>
</gene>
<keyword evidence="3" id="KW-1185">Reference proteome</keyword>
<feature type="compositionally biased region" description="Basic and acidic residues" evidence="1">
    <location>
        <begin position="212"/>
        <end position="223"/>
    </location>
</feature>
<feature type="compositionally biased region" description="Acidic residues" evidence="1">
    <location>
        <begin position="199"/>
        <end position="211"/>
    </location>
</feature>
<evidence type="ECO:0000313" key="3">
    <source>
        <dbReference type="Proteomes" id="UP001174909"/>
    </source>
</evidence>
<reference evidence="2" key="1">
    <citation type="submission" date="2023-03" db="EMBL/GenBank/DDBJ databases">
        <authorList>
            <person name="Steffen K."/>
            <person name="Cardenas P."/>
        </authorList>
    </citation>
    <scope>NUCLEOTIDE SEQUENCE</scope>
</reference>
<evidence type="ECO:0000256" key="1">
    <source>
        <dbReference type="SAM" id="MobiDB-lite"/>
    </source>
</evidence>
<comment type="caution">
    <text evidence="2">The sequence shown here is derived from an EMBL/GenBank/DDBJ whole genome shotgun (WGS) entry which is preliminary data.</text>
</comment>
<feature type="compositionally biased region" description="Basic and acidic residues" evidence="1">
    <location>
        <begin position="235"/>
        <end position="257"/>
    </location>
</feature>
<feature type="compositionally biased region" description="Basic and acidic residues" evidence="1">
    <location>
        <begin position="120"/>
        <end position="132"/>
    </location>
</feature>
<sequence>DDRLLEVLFARLNGVPPLTWGDVVTALRSQTVGAHHRLADSIQESYIRRSAGLNREISNQARRHETKINISSGERQPTMSKKCSEEVESEKAHINIMHERSVEESSDSESEEEVEYLTAHSEEYAHSQEEFSSKATNQSTTAKSESVRYSQKQYKNEEKGQKSAPLKGKVSCDQSEIVVKKQREVSQVSHPDTSVEGAEASDEGEQDSDPEVSEKTTPHKPQLESEDESSSASTSEERSEVTSHDYVRKLKYNEKKV</sequence>
<protein>
    <submittedName>
        <fullName evidence="2">Uncharacterized protein</fullName>
    </submittedName>
</protein>
<feature type="region of interest" description="Disordered" evidence="1">
    <location>
        <begin position="95"/>
        <end position="257"/>
    </location>
</feature>
<feature type="compositionally biased region" description="Polar residues" evidence="1">
    <location>
        <begin position="133"/>
        <end position="153"/>
    </location>
</feature>
<organism evidence="2 3">
    <name type="scientific">Geodia barretti</name>
    <name type="common">Barrett's horny sponge</name>
    <dbReference type="NCBI Taxonomy" id="519541"/>
    <lineage>
        <taxon>Eukaryota</taxon>
        <taxon>Metazoa</taxon>
        <taxon>Porifera</taxon>
        <taxon>Demospongiae</taxon>
        <taxon>Heteroscleromorpha</taxon>
        <taxon>Tetractinellida</taxon>
        <taxon>Astrophorina</taxon>
        <taxon>Geodiidae</taxon>
        <taxon>Geodia</taxon>
    </lineage>
</organism>
<accession>A0AA35WRX6</accession>
<proteinExistence type="predicted"/>
<feature type="compositionally biased region" description="Acidic residues" evidence="1">
    <location>
        <begin position="104"/>
        <end position="115"/>
    </location>
</feature>
<evidence type="ECO:0000313" key="2">
    <source>
        <dbReference type="EMBL" id="CAI8024460.1"/>
    </source>
</evidence>
<dbReference type="EMBL" id="CASHTH010002077">
    <property type="protein sequence ID" value="CAI8024460.1"/>
    <property type="molecule type" value="Genomic_DNA"/>
</dbReference>
<feature type="non-terminal residue" evidence="2">
    <location>
        <position position="1"/>
    </location>
</feature>